<comment type="caution">
    <text evidence="3">The sequence shown here is derived from an EMBL/GenBank/DDBJ whole genome shotgun (WGS) entry which is preliminary data.</text>
</comment>
<protein>
    <submittedName>
        <fullName evidence="3">PucR-like helix-turn-helix protein</fullName>
    </submittedName>
</protein>
<dbReference type="Proteomes" id="UP000245697">
    <property type="component" value="Unassembled WGS sequence"/>
</dbReference>
<dbReference type="Pfam" id="PF13556">
    <property type="entry name" value="HTH_30"/>
    <property type="match status" value="1"/>
</dbReference>
<sequence length="383" mass="41026">MTYHGVTNSPWLHVPADLAVAMRPRLPAAVAAIAAAVGESSDAGGDKFERDVRTAVQVALDRFLDLAGTDEPALPPRIREVFVALGAAEARESRGPEALLASLRVASRLLLRTATEALAEQRPVSVAEVIDLSDATNAFIDELANACTDGLARQLREQAGEGDRRRRQLADLLLAGGSPPDLVREAATGIGWPGVDGVVPVLLPPDQARDARFRFGADGVVAERGRDAVLLLRTGPRADRAALAEALHGRDAVVGPALPWTEVPQAVRLAERAAELTTPGPEPIFVDDHFAALALRGEPGALAVLTAQRLAPLAGLRASQRDAFLITLASWLRHWGSRTAVAAELFVHPQTVSYRLNRLRELLGDDLDDPRVRFELQLVLADR</sequence>
<evidence type="ECO:0000259" key="1">
    <source>
        <dbReference type="Pfam" id="PF13556"/>
    </source>
</evidence>
<proteinExistence type="predicted"/>
<organism evidence="3 4">
    <name type="scientific">Actinoplanes xinjiangensis</name>
    <dbReference type="NCBI Taxonomy" id="512350"/>
    <lineage>
        <taxon>Bacteria</taxon>
        <taxon>Bacillati</taxon>
        <taxon>Actinomycetota</taxon>
        <taxon>Actinomycetes</taxon>
        <taxon>Micromonosporales</taxon>
        <taxon>Micromonosporaceae</taxon>
        <taxon>Actinoplanes</taxon>
    </lineage>
</organism>
<feature type="domain" description="PucR C-terminal helix-turn-helix" evidence="1">
    <location>
        <begin position="325"/>
        <end position="380"/>
    </location>
</feature>
<evidence type="ECO:0000313" key="4">
    <source>
        <dbReference type="Proteomes" id="UP000245697"/>
    </source>
</evidence>
<evidence type="ECO:0000259" key="2">
    <source>
        <dbReference type="Pfam" id="PF14361"/>
    </source>
</evidence>
<dbReference type="InterPro" id="IPR051448">
    <property type="entry name" value="CdaR-like_regulators"/>
</dbReference>
<gene>
    <name evidence="3" type="ORF">BC793_113246</name>
</gene>
<dbReference type="PANTHER" id="PTHR33744">
    <property type="entry name" value="CARBOHYDRATE DIACID REGULATOR"/>
    <property type="match status" value="1"/>
</dbReference>
<dbReference type="InterPro" id="IPR042070">
    <property type="entry name" value="PucR_C-HTH_sf"/>
</dbReference>
<keyword evidence="4" id="KW-1185">Reference proteome</keyword>
<accession>A0A316FA34</accession>
<reference evidence="3 4" key="1">
    <citation type="submission" date="2018-05" db="EMBL/GenBank/DDBJ databases">
        <title>Genomic Encyclopedia of Archaeal and Bacterial Type Strains, Phase II (KMG-II): from individual species to whole genera.</title>
        <authorList>
            <person name="Goeker M."/>
        </authorList>
    </citation>
    <scope>NUCLEOTIDE SEQUENCE [LARGE SCALE GENOMIC DNA]</scope>
    <source>
        <strain evidence="3 4">DSM 45184</strain>
    </source>
</reference>
<dbReference type="InterPro" id="IPR025736">
    <property type="entry name" value="PucR_C-HTH_dom"/>
</dbReference>
<feature type="domain" description="RsbT co-antagonist protein RsbRD N-terminal" evidence="2">
    <location>
        <begin position="28"/>
        <end position="166"/>
    </location>
</feature>
<dbReference type="PANTHER" id="PTHR33744:SF1">
    <property type="entry name" value="DNA-BINDING TRANSCRIPTIONAL ACTIVATOR ADER"/>
    <property type="match status" value="1"/>
</dbReference>
<dbReference type="AlphaFoldDB" id="A0A316FA34"/>
<dbReference type="RefSeq" id="WP_239170375.1">
    <property type="nucleotide sequence ID" value="NZ_BONA01000064.1"/>
</dbReference>
<evidence type="ECO:0000313" key="3">
    <source>
        <dbReference type="EMBL" id="PWK43564.1"/>
    </source>
</evidence>
<dbReference type="Gene3D" id="1.10.10.2840">
    <property type="entry name" value="PucR C-terminal helix-turn-helix domain"/>
    <property type="match status" value="1"/>
</dbReference>
<dbReference type="EMBL" id="QGGR01000013">
    <property type="protein sequence ID" value="PWK43564.1"/>
    <property type="molecule type" value="Genomic_DNA"/>
</dbReference>
<dbReference type="Pfam" id="PF14361">
    <property type="entry name" value="RsbRD_N"/>
    <property type="match status" value="1"/>
</dbReference>
<name>A0A316FA34_9ACTN</name>
<dbReference type="InterPro" id="IPR025751">
    <property type="entry name" value="RsbRD_N_dom"/>
</dbReference>